<reference evidence="13 14" key="1">
    <citation type="journal article" date="2015" name="Appl. Environ. Microbiol.">
        <title>Aerobic and Anaerobic Thiosulfate Oxidation by a Cold-Adapted, Subglacial Chemoautotroph.</title>
        <authorList>
            <person name="Harrold Z.R."/>
            <person name="Skidmore M.L."/>
            <person name="Hamilton T.L."/>
            <person name="Desch L."/>
            <person name="Amada K."/>
            <person name="van Gelder W."/>
            <person name="Glover K."/>
            <person name="Roden E.E."/>
            <person name="Boyd E.S."/>
        </authorList>
    </citation>
    <scope>NUCLEOTIDE SEQUENCE [LARGE SCALE GENOMIC DNA]</scope>
    <source>
        <strain evidence="13 14">RG</strain>
    </source>
</reference>
<proteinExistence type="inferred from homology"/>
<dbReference type="Pfam" id="PF02600">
    <property type="entry name" value="DsbB"/>
    <property type="match status" value="1"/>
</dbReference>
<feature type="transmembrane region" description="Helical" evidence="12">
    <location>
        <begin position="115"/>
        <end position="138"/>
    </location>
</feature>
<dbReference type="AlphaFoldDB" id="A0A106BQV2"/>
<dbReference type="InterPro" id="IPR023380">
    <property type="entry name" value="DsbB-like_sf"/>
</dbReference>
<keyword evidence="8 12" id="KW-0472">Membrane</keyword>
<organism evidence="13 14">
    <name type="scientific">Thiobacillus denitrificans</name>
    <dbReference type="NCBI Taxonomy" id="36861"/>
    <lineage>
        <taxon>Bacteria</taxon>
        <taxon>Pseudomonadati</taxon>
        <taxon>Pseudomonadota</taxon>
        <taxon>Betaproteobacteria</taxon>
        <taxon>Nitrosomonadales</taxon>
        <taxon>Thiobacillaceae</taxon>
        <taxon>Thiobacillus</taxon>
    </lineage>
</organism>
<keyword evidence="4 12" id="KW-0812">Transmembrane</keyword>
<keyword evidence="5" id="KW-0249">Electron transport</keyword>
<dbReference type="EMBL" id="LDUG01000019">
    <property type="protein sequence ID" value="KVW96830.1"/>
    <property type="molecule type" value="Genomic_DNA"/>
</dbReference>
<keyword evidence="14" id="KW-1185">Reference proteome</keyword>
<dbReference type="PANTHER" id="PTHR43469:SF1">
    <property type="entry name" value="SPBETA PROPHAGE-DERIVED DISULFIDE BOND FORMATION PROTEIN B"/>
    <property type="match status" value="1"/>
</dbReference>
<evidence type="ECO:0000256" key="5">
    <source>
        <dbReference type="ARBA" id="ARBA00022982"/>
    </source>
</evidence>
<dbReference type="GO" id="GO:0006457">
    <property type="term" value="P:protein folding"/>
    <property type="evidence" value="ECO:0007669"/>
    <property type="project" value="InterPro"/>
</dbReference>
<evidence type="ECO:0000256" key="9">
    <source>
        <dbReference type="ARBA" id="ARBA00023157"/>
    </source>
</evidence>
<dbReference type="Gene3D" id="1.20.1550.10">
    <property type="entry name" value="DsbB-like"/>
    <property type="match status" value="1"/>
</dbReference>
<evidence type="ECO:0000256" key="10">
    <source>
        <dbReference type="ARBA" id="ARBA00023186"/>
    </source>
</evidence>
<feature type="transmembrane region" description="Helical" evidence="12">
    <location>
        <begin position="72"/>
        <end position="95"/>
    </location>
</feature>
<evidence type="ECO:0000256" key="12">
    <source>
        <dbReference type="SAM" id="Phobius"/>
    </source>
</evidence>
<dbReference type="RefSeq" id="WP_059754382.1">
    <property type="nucleotide sequence ID" value="NZ_LDUG01000019.1"/>
</dbReference>
<evidence type="ECO:0000256" key="1">
    <source>
        <dbReference type="ARBA" id="ARBA00004141"/>
    </source>
</evidence>
<evidence type="ECO:0000256" key="3">
    <source>
        <dbReference type="ARBA" id="ARBA00022448"/>
    </source>
</evidence>
<dbReference type="PANTHER" id="PTHR43469">
    <property type="entry name" value="DISULFIDE FORMATION PROTEIN-RELATED"/>
    <property type="match status" value="1"/>
</dbReference>
<evidence type="ECO:0000256" key="2">
    <source>
        <dbReference type="ARBA" id="ARBA00007602"/>
    </source>
</evidence>
<comment type="caution">
    <text evidence="13">The sequence shown here is derived from an EMBL/GenBank/DDBJ whole genome shotgun (WGS) entry which is preliminary data.</text>
</comment>
<dbReference type="InterPro" id="IPR012187">
    <property type="entry name" value="Disulphide_bond_form_BdbC"/>
</dbReference>
<evidence type="ECO:0000256" key="8">
    <source>
        <dbReference type="ARBA" id="ARBA00023136"/>
    </source>
</evidence>
<evidence type="ECO:0000313" key="13">
    <source>
        <dbReference type="EMBL" id="KVW96830.1"/>
    </source>
</evidence>
<dbReference type="GO" id="GO:0015035">
    <property type="term" value="F:protein-disulfide reductase activity"/>
    <property type="evidence" value="ECO:0007669"/>
    <property type="project" value="InterPro"/>
</dbReference>
<keyword evidence="10" id="KW-0143">Chaperone</keyword>
<dbReference type="PIRSF" id="PIRSF036659">
    <property type="entry name" value="BdbC"/>
    <property type="match status" value="1"/>
</dbReference>
<evidence type="ECO:0000256" key="4">
    <source>
        <dbReference type="ARBA" id="ARBA00022692"/>
    </source>
</evidence>
<name>A0A106BQV2_THIDE</name>
<evidence type="ECO:0000256" key="6">
    <source>
        <dbReference type="ARBA" id="ARBA00022989"/>
    </source>
</evidence>
<dbReference type="SUPFAM" id="SSF158442">
    <property type="entry name" value="DsbB-like"/>
    <property type="match status" value="1"/>
</dbReference>
<keyword evidence="3" id="KW-0813">Transport</keyword>
<dbReference type="Proteomes" id="UP000064243">
    <property type="component" value="Unassembled WGS sequence"/>
</dbReference>
<evidence type="ECO:0000256" key="7">
    <source>
        <dbReference type="ARBA" id="ARBA00023002"/>
    </source>
</evidence>
<accession>A0A106BQV2</accession>
<dbReference type="OrthoDB" id="158402at2"/>
<keyword evidence="11" id="KW-0676">Redox-active center</keyword>
<dbReference type="PATRIC" id="fig|36861.3.peg.1040"/>
<feature type="transmembrane region" description="Helical" evidence="12">
    <location>
        <begin position="12"/>
        <end position="33"/>
    </location>
</feature>
<evidence type="ECO:0000313" key="14">
    <source>
        <dbReference type="Proteomes" id="UP000064243"/>
    </source>
</evidence>
<feature type="transmembrane region" description="Helical" evidence="12">
    <location>
        <begin position="45"/>
        <end position="65"/>
    </location>
</feature>
<dbReference type="InterPro" id="IPR003752">
    <property type="entry name" value="DiS_bond_form_DsbB/BdbC"/>
</dbReference>
<keyword evidence="6 12" id="KW-1133">Transmembrane helix</keyword>
<comment type="similarity">
    <text evidence="2">Belongs to the DsbB family. BdbC subfamily.</text>
</comment>
<gene>
    <name evidence="13" type="ORF">ABW22_07805</name>
</gene>
<keyword evidence="7" id="KW-0560">Oxidoreductase</keyword>
<evidence type="ECO:0000256" key="11">
    <source>
        <dbReference type="ARBA" id="ARBA00023284"/>
    </source>
</evidence>
<keyword evidence="9" id="KW-1015">Disulfide bond</keyword>
<protein>
    <submittedName>
        <fullName evidence="13">2-oxoglutarate dehydrogenase</fullName>
    </submittedName>
</protein>
<comment type="subcellular location">
    <subcellularLocation>
        <location evidence="1">Membrane</location>
        <topology evidence="1">Multi-pass membrane protein</topology>
    </subcellularLocation>
</comment>
<dbReference type="GO" id="GO:0016020">
    <property type="term" value="C:membrane"/>
    <property type="evidence" value="ECO:0007669"/>
    <property type="project" value="UniProtKB-SubCell"/>
</dbReference>
<sequence length="145" mass="16050">MNNIQITQDRGWMFVFIAWLVASVSTLGALFLGEIMGYTPCVLCWYQRISMFPLVLILAAGLFPFDRKVVRYALPLALAGWLLAIFHWAVASGLVPERATPCSQGVPCSVELISWFGFLTLPLLSVLAFSTIIALLVLTHFKASK</sequence>